<dbReference type="InterPro" id="IPR029058">
    <property type="entry name" value="AB_hydrolase_fold"/>
</dbReference>
<accession>A0A485M570</accession>
<dbReference type="AlphaFoldDB" id="A0A485M570"/>
<name>A0A485M570_9ZZZZ</name>
<gene>
    <name evidence="2" type="primary">ytpA</name>
    <name evidence="2" type="ORF">SCFA_270045</name>
</gene>
<dbReference type="GO" id="GO:0016787">
    <property type="term" value="F:hydrolase activity"/>
    <property type="evidence" value="ECO:0007669"/>
    <property type="project" value="UniProtKB-KW"/>
</dbReference>
<dbReference type="PANTHER" id="PTHR11614">
    <property type="entry name" value="PHOSPHOLIPASE-RELATED"/>
    <property type="match status" value="1"/>
</dbReference>
<evidence type="ECO:0000259" key="1">
    <source>
        <dbReference type="Pfam" id="PF12146"/>
    </source>
</evidence>
<dbReference type="Gene3D" id="3.40.50.1820">
    <property type="entry name" value="alpha/beta hydrolase"/>
    <property type="match status" value="1"/>
</dbReference>
<feature type="domain" description="Serine aminopeptidase S33" evidence="1">
    <location>
        <begin position="26"/>
        <end position="259"/>
    </location>
</feature>
<proteinExistence type="predicted"/>
<dbReference type="SUPFAM" id="SSF53474">
    <property type="entry name" value="alpha/beta-Hydrolases"/>
    <property type="match status" value="1"/>
</dbReference>
<dbReference type="Pfam" id="PF12146">
    <property type="entry name" value="Hydrolase_4"/>
    <property type="match status" value="1"/>
</dbReference>
<dbReference type="EMBL" id="CAADRM010000089">
    <property type="protein sequence ID" value="VFU14266.1"/>
    <property type="molecule type" value="Genomic_DNA"/>
</dbReference>
<dbReference type="InterPro" id="IPR051044">
    <property type="entry name" value="MAG_DAG_Lipase"/>
</dbReference>
<evidence type="ECO:0000313" key="2">
    <source>
        <dbReference type="EMBL" id="VFU14266.1"/>
    </source>
</evidence>
<protein>
    <submittedName>
        <fullName evidence="2">Phospholipase YtpA</fullName>
        <ecNumber evidence="2">3.1.1.-</ecNumber>
    </submittedName>
</protein>
<sequence>MSTEDGKLMTPDGLSLYWKVWVPDGKPKAVIQVIHGYAEHINRYGNVVDELLAAGYAVAGNDHRGHGRSEGRRAYVNSFQEYVNDERQLRDEVIRRKFPETPYFILGHSMGSLIALNFVEQTQDGLRGLVLSGTGSGPGPEISKVLVLATKILSRLLPKIHVKSPLPPEFISRDSNVVEAYVNDPLVFNVITPRLAEQMNTYVLIGAAHAGMIKVPVLIQYGSLDTSFSGQRELYDALGSADKTIKCYQGLKHEVYNELPADRAVVLSDLHSWLDAHL</sequence>
<keyword evidence="2" id="KW-0378">Hydrolase</keyword>
<dbReference type="EC" id="3.1.1.-" evidence="2"/>
<dbReference type="InterPro" id="IPR022742">
    <property type="entry name" value="Hydrolase_4"/>
</dbReference>
<organism evidence="2">
    <name type="scientific">anaerobic digester metagenome</name>
    <dbReference type="NCBI Taxonomy" id="1263854"/>
    <lineage>
        <taxon>unclassified sequences</taxon>
        <taxon>metagenomes</taxon>
        <taxon>ecological metagenomes</taxon>
    </lineage>
</organism>
<reference evidence="2" key="1">
    <citation type="submission" date="2019-03" db="EMBL/GenBank/DDBJ databases">
        <authorList>
            <person name="Hao L."/>
        </authorList>
    </citation>
    <scope>NUCLEOTIDE SEQUENCE</scope>
</reference>